<accession>J3LH29</accession>
<dbReference type="Proteomes" id="UP000006038">
    <property type="component" value="Unassembled WGS sequence"/>
</dbReference>
<keyword evidence="2" id="KW-1185">Reference proteome</keyword>
<dbReference type="GO" id="GO:0006890">
    <property type="term" value="P:retrograde vesicle-mediated transport, Golgi to endoplasmic reticulum"/>
    <property type="evidence" value="ECO:0007669"/>
    <property type="project" value="InterPro"/>
</dbReference>
<evidence type="ECO:0008006" key="3">
    <source>
        <dbReference type="Google" id="ProtNLM"/>
    </source>
</evidence>
<reference evidence="1" key="1">
    <citation type="submission" date="2013-04" db="UniProtKB">
        <authorList>
            <consortium name="EnsemblPlants"/>
        </authorList>
    </citation>
    <scope>IDENTIFICATION</scope>
</reference>
<dbReference type="PROSITE" id="PS51386">
    <property type="entry name" value="RINT1_TIP20"/>
    <property type="match status" value="1"/>
</dbReference>
<dbReference type="eggNOG" id="KOG2218">
    <property type="taxonomic scope" value="Eukaryota"/>
</dbReference>
<dbReference type="EnsemblPlants" id="OB02G39460.1">
    <property type="protein sequence ID" value="OB02G39460.1"/>
    <property type="gene ID" value="OB02G39460"/>
</dbReference>
<sequence>MEAAALPRPPDVTPELRRFLDAHFRSQADLSAAADIETEIRGRCAELEASVSDLSVRLAAAAAAYSSSRNAAGASLSNVRDCLAALKASTSGPGFTEEVEVGSEKLMYQQLPSLAKEVARVEMVRDYAETTLKLDSFVGDVEDAISSSVTGKLKSRTENSLKTYHVPIGYLKTIEDILTSVTRTRPQWTRLISAVDHRVDRSLAVLRPQAIVDHRALLASLGWPPSLSGTNFSSINSGKPSEIVNPLFSMKGDLKSKYSESFLSLCSLQELQKSRKARQLQGHIVNSQLRQPLWVIEELVNPIAASAQHHFSKWVEKPEFVFALAYKIIRDFVDSMDEILQPLVDKADLVGYSCREEWISGMVIALSTYLAKEIFPKHIGLLQEISSSDASSKPSEARVSWLNLIDLMISFDKQTQVLISSSGLLLSVKDDDNWQRISVLSVFCDRPDWLEIWAEIERQDTHDKLRLSMENEKNWNTRIQGTVLEYGSDDYKSPAVTSAIQKGLSLLIDRARPIPNTALRAEFIKISTSPIISEFLGWMLQRCQEAEGLTALADDNALLKVSQSINAARYLESTLIEWCDDVFFLEMENVGRGECIFQVEINQLKDFRVQWTDKMSTVILRDFDARSRDYLKNKRQWQEKSEGLALSRAFVECLDYMQGRIAKLEDGLNILDFVTVWRTVASGVDQLLFNGIFTGGTKFSNGGVERLHGDLSILFATFSAWCLRPEGFFPRLSEGLKLLNVDEKQLRDGMFTDANRLREYGIRRLTVAEVERIIKGRIYGS</sequence>
<name>J3LH29_ORYBR</name>
<dbReference type="HOGENOM" id="CLU_384326_0_0_1"/>
<evidence type="ECO:0000313" key="2">
    <source>
        <dbReference type="Proteomes" id="UP000006038"/>
    </source>
</evidence>
<evidence type="ECO:0000313" key="1">
    <source>
        <dbReference type="EnsemblPlants" id="OB02G39460.1"/>
    </source>
</evidence>
<dbReference type="RefSeq" id="XP_006647891.1">
    <property type="nucleotide sequence ID" value="XM_006647828.2"/>
</dbReference>
<dbReference type="GO" id="GO:0006888">
    <property type="term" value="P:endoplasmic reticulum to Golgi vesicle-mediated transport"/>
    <property type="evidence" value="ECO:0007669"/>
    <property type="project" value="InterPro"/>
</dbReference>
<dbReference type="Pfam" id="PF04437">
    <property type="entry name" value="RINT1_TIP1"/>
    <property type="match status" value="1"/>
</dbReference>
<gene>
    <name evidence="1" type="primary">LOC102701514</name>
</gene>
<dbReference type="Gramene" id="OB02G39460.1">
    <property type="protein sequence ID" value="OB02G39460.1"/>
    <property type="gene ID" value="OB02G39460"/>
</dbReference>
<dbReference type="GO" id="GO:0060628">
    <property type="term" value="P:regulation of ER to Golgi vesicle-mediated transport"/>
    <property type="evidence" value="ECO:0007669"/>
    <property type="project" value="TreeGrafter"/>
</dbReference>
<dbReference type="GeneID" id="102701514"/>
<protein>
    <recommendedName>
        <fullName evidence="3">RINT1-like protein MAG2</fullName>
    </recommendedName>
</protein>
<dbReference type="OrthoDB" id="2189254at2759"/>
<dbReference type="GO" id="GO:0070939">
    <property type="term" value="C:Dsl1/NZR complex"/>
    <property type="evidence" value="ECO:0007669"/>
    <property type="project" value="InterPro"/>
</dbReference>
<organism evidence="1">
    <name type="scientific">Oryza brachyantha</name>
    <name type="common">malo sina</name>
    <dbReference type="NCBI Taxonomy" id="4533"/>
    <lineage>
        <taxon>Eukaryota</taxon>
        <taxon>Viridiplantae</taxon>
        <taxon>Streptophyta</taxon>
        <taxon>Embryophyta</taxon>
        <taxon>Tracheophyta</taxon>
        <taxon>Spermatophyta</taxon>
        <taxon>Magnoliopsida</taxon>
        <taxon>Liliopsida</taxon>
        <taxon>Poales</taxon>
        <taxon>Poaceae</taxon>
        <taxon>BOP clade</taxon>
        <taxon>Oryzoideae</taxon>
        <taxon>Oryzeae</taxon>
        <taxon>Oryzinae</taxon>
        <taxon>Oryza</taxon>
    </lineage>
</organism>
<dbReference type="PANTHER" id="PTHR13520">
    <property type="entry name" value="RAD50-INTERACTING PROTEIN 1 RINT-1"/>
    <property type="match status" value="1"/>
</dbReference>
<proteinExistence type="predicted"/>
<dbReference type="PANTHER" id="PTHR13520:SF1">
    <property type="entry name" value="RINT1-LIKE PROTEIN MAG2"/>
    <property type="match status" value="1"/>
</dbReference>
<dbReference type="STRING" id="4533.J3LH29"/>
<dbReference type="AlphaFoldDB" id="J3LH29"/>
<dbReference type="OMA" id="FRTGWVE"/>
<dbReference type="InterPro" id="IPR007528">
    <property type="entry name" value="RINT1_Tip20"/>
</dbReference>